<name>J3NS34_GAET3</name>
<evidence type="ECO:0000256" key="1">
    <source>
        <dbReference type="ARBA" id="ARBA00038158"/>
    </source>
</evidence>
<evidence type="ECO:0000313" key="3">
    <source>
        <dbReference type="EnsemblFungi" id="EJT78990"/>
    </source>
</evidence>
<dbReference type="STRING" id="644352.J3NS34"/>
<dbReference type="SUPFAM" id="SSF53335">
    <property type="entry name" value="S-adenosyl-L-methionine-dependent methyltransferases"/>
    <property type="match status" value="1"/>
</dbReference>
<dbReference type="AlphaFoldDB" id="J3NS34"/>
<dbReference type="EnsemblFungi" id="EJT78990">
    <property type="protein sequence ID" value="EJT78990"/>
    <property type="gene ID" value="GGTG_04081"/>
</dbReference>
<organism evidence="2">
    <name type="scientific">Gaeumannomyces tritici (strain R3-111a-1)</name>
    <name type="common">Wheat and barley take-all root rot fungus</name>
    <name type="synonym">Gaeumannomyces graminis var. tritici</name>
    <dbReference type="NCBI Taxonomy" id="644352"/>
    <lineage>
        <taxon>Eukaryota</taxon>
        <taxon>Fungi</taxon>
        <taxon>Dikarya</taxon>
        <taxon>Ascomycota</taxon>
        <taxon>Pezizomycotina</taxon>
        <taxon>Sordariomycetes</taxon>
        <taxon>Sordariomycetidae</taxon>
        <taxon>Magnaporthales</taxon>
        <taxon>Magnaporthaceae</taxon>
        <taxon>Gaeumannomyces</taxon>
    </lineage>
</organism>
<dbReference type="OrthoDB" id="2013972at2759"/>
<dbReference type="RefSeq" id="XP_009220135.1">
    <property type="nucleotide sequence ID" value="XM_009221871.1"/>
</dbReference>
<dbReference type="HOGENOM" id="CLU_010595_2_3_1"/>
<dbReference type="EMBL" id="GL385396">
    <property type="protein sequence ID" value="EJT78990.1"/>
    <property type="molecule type" value="Genomic_DNA"/>
</dbReference>
<dbReference type="Gene3D" id="3.40.50.150">
    <property type="entry name" value="Vaccinia Virus protein VP39"/>
    <property type="match status" value="1"/>
</dbReference>
<dbReference type="InterPro" id="IPR029063">
    <property type="entry name" value="SAM-dependent_MTases_sf"/>
</dbReference>
<protein>
    <recommendedName>
        <fullName evidence="5">S-adenosyl-L-methionine-dependent methyltransferase</fullName>
    </recommendedName>
</protein>
<evidence type="ECO:0000313" key="2">
    <source>
        <dbReference type="EMBL" id="EJT78990.1"/>
    </source>
</evidence>
<dbReference type="PANTHER" id="PTHR43591:SF105">
    <property type="entry name" value="METHYLTRANSFERASE DOMAIN-CONTAINING PROTEIN-RELATED"/>
    <property type="match status" value="1"/>
</dbReference>
<dbReference type="Pfam" id="PF13489">
    <property type="entry name" value="Methyltransf_23"/>
    <property type="match status" value="1"/>
</dbReference>
<dbReference type="VEuPathDB" id="FungiDB:GGTG_04081"/>
<dbReference type="GeneID" id="20344539"/>
<keyword evidence="4" id="KW-1185">Reference proteome</keyword>
<dbReference type="CDD" id="cd02440">
    <property type="entry name" value="AdoMet_MTases"/>
    <property type="match status" value="1"/>
</dbReference>
<accession>J3NS34</accession>
<gene>
    <name evidence="3" type="primary">20344539</name>
    <name evidence="2" type="ORF">GGTG_04081</name>
</gene>
<reference evidence="2" key="3">
    <citation type="submission" date="2010-09" db="EMBL/GenBank/DDBJ databases">
        <title>Annotation of Gaeumannomyces graminis var. tritici R3-111a-1.</title>
        <authorList>
            <consortium name="The Broad Institute Genome Sequencing Platform"/>
            <person name="Ma L.-J."/>
            <person name="Dead R."/>
            <person name="Young S.K."/>
            <person name="Zeng Q."/>
            <person name="Gargeya S."/>
            <person name="Fitzgerald M."/>
            <person name="Haas B."/>
            <person name="Abouelleil A."/>
            <person name="Alvarado L."/>
            <person name="Arachchi H.M."/>
            <person name="Berlin A."/>
            <person name="Brown A."/>
            <person name="Chapman S.B."/>
            <person name="Chen Z."/>
            <person name="Dunbar C."/>
            <person name="Freedman E."/>
            <person name="Gearin G."/>
            <person name="Gellesch M."/>
            <person name="Goldberg J."/>
            <person name="Griggs A."/>
            <person name="Gujja S."/>
            <person name="Heiman D."/>
            <person name="Howarth C."/>
            <person name="Larson L."/>
            <person name="Lui A."/>
            <person name="MacDonald P.J.P."/>
            <person name="Mehta T."/>
            <person name="Montmayeur A."/>
            <person name="Murphy C."/>
            <person name="Neiman D."/>
            <person name="Pearson M."/>
            <person name="Priest M."/>
            <person name="Roberts A."/>
            <person name="Saif S."/>
            <person name="Shea T."/>
            <person name="Shenoy N."/>
            <person name="Sisk P."/>
            <person name="Stolte C."/>
            <person name="Sykes S."/>
            <person name="Yandava C."/>
            <person name="Wortman J."/>
            <person name="Nusbaum C."/>
            <person name="Birren B."/>
        </authorList>
    </citation>
    <scope>NUCLEOTIDE SEQUENCE</scope>
    <source>
        <strain evidence="2">R3-111a-1</strain>
    </source>
</reference>
<evidence type="ECO:0008006" key="5">
    <source>
        <dbReference type="Google" id="ProtNLM"/>
    </source>
</evidence>
<sequence>MDEPELERQEFQYHLCLQTFDNKLNFAPVEDAHRVLDAGCGPGFWAIDFGESPCPRVRSKAWAVLLTPSRLDDNTKRRNIHTPSMPPNVIFEIDDLEEPWTFSFKFDYVHASMMTGAFRDWPRFMGQAYDFLNPGGYLELQDIDFPVRCDDGSLPADCALRRWSDLLMEAGRRSGFALDTCGQAADMMRQAGFVDVVQLPYTWPMNRWPRDQRLKQIGRWNEENFVEGCEAMSMALLTRHLGWTREEVVDFSARVRADIADSRKHAYFPLYVTYGRKP</sequence>
<reference evidence="4" key="1">
    <citation type="submission" date="2010-07" db="EMBL/GenBank/DDBJ databases">
        <title>The genome sequence of Gaeumannomyces graminis var. tritici strain R3-111a-1.</title>
        <authorList>
            <consortium name="The Broad Institute Genome Sequencing Platform"/>
            <person name="Ma L.-J."/>
            <person name="Dead R."/>
            <person name="Young S."/>
            <person name="Zeng Q."/>
            <person name="Koehrsen M."/>
            <person name="Alvarado L."/>
            <person name="Berlin A."/>
            <person name="Chapman S.B."/>
            <person name="Chen Z."/>
            <person name="Freedman E."/>
            <person name="Gellesch M."/>
            <person name="Goldberg J."/>
            <person name="Griggs A."/>
            <person name="Gujja S."/>
            <person name="Heilman E.R."/>
            <person name="Heiman D."/>
            <person name="Hepburn T."/>
            <person name="Howarth C."/>
            <person name="Jen D."/>
            <person name="Larson L."/>
            <person name="Mehta T."/>
            <person name="Neiman D."/>
            <person name="Pearson M."/>
            <person name="Roberts A."/>
            <person name="Saif S."/>
            <person name="Shea T."/>
            <person name="Shenoy N."/>
            <person name="Sisk P."/>
            <person name="Stolte C."/>
            <person name="Sykes S."/>
            <person name="Walk T."/>
            <person name="White J."/>
            <person name="Yandava C."/>
            <person name="Haas B."/>
            <person name="Nusbaum C."/>
            <person name="Birren B."/>
        </authorList>
    </citation>
    <scope>NUCLEOTIDE SEQUENCE [LARGE SCALE GENOMIC DNA]</scope>
    <source>
        <strain evidence="4">R3-111a-1</strain>
    </source>
</reference>
<reference evidence="3" key="4">
    <citation type="journal article" date="2015" name="G3 (Bethesda)">
        <title>Genome sequences of three phytopathogenic species of the Magnaporthaceae family of fungi.</title>
        <authorList>
            <person name="Okagaki L.H."/>
            <person name="Nunes C.C."/>
            <person name="Sailsbery J."/>
            <person name="Clay B."/>
            <person name="Brown D."/>
            <person name="John T."/>
            <person name="Oh Y."/>
            <person name="Young N."/>
            <person name="Fitzgerald M."/>
            <person name="Haas B.J."/>
            <person name="Zeng Q."/>
            <person name="Young S."/>
            <person name="Adiconis X."/>
            <person name="Fan L."/>
            <person name="Levin J.Z."/>
            <person name="Mitchell T.K."/>
            <person name="Okubara P.A."/>
            <person name="Farman M.L."/>
            <person name="Kohn L.M."/>
            <person name="Birren B."/>
            <person name="Ma L.-J."/>
            <person name="Dean R.A."/>
        </authorList>
    </citation>
    <scope>NUCLEOTIDE SEQUENCE</scope>
    <source>
        <strain evidence="3">R3-111a-1</strain>
    </source>
</reference>
<dbReference type="PANTHER" id="PTHR43591">
    <property type="entry name" value="METHYLTRANSFERASE"/>
    <property type="match status" value="1"/>
</dbReference>
<evidence type="ECO:0000313" key="4">
    <source>
        <dbReference type="Proteomes" id="UP000006039"/>
    </source>
</evidence>
<dbReference type="eggNOG" id="ENOG502RS93">
    <property type="taxonomic scope" value="Eukaryota"/>
</dbReference>
<dbReference type="GO" id="GO:0008168">
    <property type="term" value="F:methyltransferase activity"/>
    <property type="evidence" value="ECO:0007669"/>
    <property type="project" value="TreeGrafter"/>
</dbReference>
<proteinExistence type="inferred from homology"/>
<reference evidence="3" key="5">
    <citation type="submission" date="2018-04" db="UniProtKB">
        <authorList>
            <consortium name="EnsemblFungi"/>
        </authorList>
    </citation>
    <scope>IDENTIFICATION</scope>
    <source>
        <strain evidence="3">R3-111a-1</strain>
    </source>
</reference>
<comment type="similarity">
    <text evidence="1">Belongs to the methyltransferase superfamily. LaeA methyltransferase family.</text>
</comment>
<dbReference type="Proteomes" id="UP000006039">
    <property type="component" value="Unassembled WGS sequence"/>
</dbReference>
<reference evidence="2" key="2">
    <citation type="submission" date="2010-07" db="EMBL/GenBank/DDBJ databases">
        <authorList>
            <consortium name="The Broad Institute Genome Sequencing Platform"/>
            <consortium name="Broad Institute Genome Sequencing Center for Infectious Disease"/>
            <person name="Ma L.-J."/>
            <person name="Dead R."/>
            <person name="Young S."/>
            <person name="Zeng Q."/>
            <person name="Koehrsen M."/>
            <person name="Alvarado L."/>
            <person name="Berlin A."/>
            <person name="Chapman S.B."/>
            <person name="Chen Z."/>
            <person name="Freedman E."/>
            <person name="Gellesch M."/>
            <person name="Goldberg J."/>
            <person name="Griggs A."/>
            <person name="Gujja S."/>
            <person name="Heilman E.R."/>
            <person name="Heiman D."/>
            <person name="Hepburn T."/>
            <person name="Howarth C."/>
            <person name="Jen D."/>
            <person name="Larson L."/>
            <person name="Mehta T."/>
            <person name="Neiman D."/>
            <person name="Pearson M."/>
            <person name="Roberts A."/>
            <person name="Saif S."/>
            <person name="Shea T."/>
            <person name="Shenoy N."/>
            <person name="Sisk P."/>
            <person name="Stolte C."/>
            <person name="Sykes S."/>
            <person name="Walk T."/>
            <person name="White J."/>
            <person name="Yandava C."/>
            <person name="Haas B."/>
            <person name="Nusbaum C."/>
            <person name="Birren B."/>
        </authorList>
    </citation>
    <scope>NUCLEOTIDE SEQUENCE</scope>
    <source>
        <strain evidence="2">R3-111a-1</strain>
    </source>
</reference>